<evidence type="ECO:0000256" key="1">
    <source>
        <dbReference type="ARBA" id="ARBA00010466"/>
    </source>
</evidence>
<evidence type="ECO:0000313" key="7">
    <source>
        <dbReference type="EMBL" id="GCF95704.1"/>
    </source>
</evidence>
<evidence type="ECO:0000256" key="4">
    <source>
        <dbReference type="ARBA" id="ARBA00023163"/>
    </source>
</evidence>
<gene>
    <name evidence="7" type="ORF">NRIC_35950</name>
</gene>
<name>A0A4P5PFZ8_9ENTE</name>
<protein>
    <submittedName>
        <fullName evidence="7">Transcriptional regulator</fullName>
    </submittedName>
</protein>
<dbReference type="GO" id="GO:0030246">
    <property type="term" value="F:carbohydrate binding"/>
    <property type="evidence" value="ECO:0007669"/>
    <property type="project" value="InterPro"/>
</dbReference>
<keyword evidence="3" id="KW-0238">DNA-binding</keyword>
<dbReference type="EMBL" id="BJCC01000036">
    <property type="protein sequence ID" value="GCF95704.1"/>
    <property type="molecule type" value="Genomic_DNA"/>
</dbReference>
<dbReference type="SUPFAM" id="SSF100950">
    <property type="entry name" value="NagB/RpiA/CoA transferase-like"/>
    <property type="match status" value="1"/>
</dbReference>
<dbReference type="InterPro" id="IPR051054">
    <property type="entry name" value="SorC_transcr_regulators"/>
</dbReference>
<dbReference type="AlphaFoldDB" id="A0A4P5PFZ8"/>
<sequence length="316" mass="34913">MSFDDVDFLVKLSRMYYDEERPQKEIADYFNISRSQVSKYLSKAKRLGIVETIIHDNTANRYVDLESEIQKLFGLDHVVLCSTVDAANQKNQLAQAARDYFLRILKPNSIIAVSAGTTVHLMASSYPYTSPMESLTFVPLSGGLGKTHQDIQANVVCELFSQHSGGHFLQLHAPIIVDSSFTKSILLKETFVDSIFSVCKKADICLLGIGNAPIYEEMRATYLANSEVTNVDREIVVGDVSYNFIDKNGEIVDCAWNNQVIALNLSDLKGIPIRLGIAGGPEKVSAIAAAIQGKIVNSLVTDVNTAQKLLKYKQLK</sequence>
<evidence type="ECO:0000259" key="6">
    <source>
        <dbReference type="Pfam" id="PF04545"/>
    </source>
</evidence>
<dbReference type="InterPro" id="IPR007630">
    <property type="entry name" value="RNA_pol_sigma70_r4"/>
</dbReference>
<dbReference type="Proteomes" id="UP000290567">
    <property type="component" value="Unassembled WGS sequence"/>
</dbReference>
<dbReference type="PANTHER" id="PTHR34294">
    <property type="entry name" value="TRANSCRIPTIONAL REGULATOR-RELATED"/>
    <property type="match status" value="1"/>
</dbReference>
<evidence type="ECO:0000313" key="8">
    <source>
        <dbReference type="Proteomes" id="UP000290567"/>
    </source>
</evidence>
<dbReference type="GO" id="GO:0003677">
    <property type="term" value="F:DNA binding"/>
    <property type="evidence" value="ECO:0007669"/>
    <property type="project" value="UniProtKB-KW"/>
</dbReference>
<dbReference type="PANTHER" id="PTHR34294:SF1">
    <property type="entry name" value="TRANSCRIPTIONAL REGULATOR LSRR"/>
    <property type="match status" value="1"/>
</dbReference>
<feature type="domain" description="Sugar-binding" evidence="5">
    <location>
        <begin position="61"/>
        <end position="311"/>
    </location>
</feature>
<dbReference type="GO" id="GO:0003700">
    <property type="term" value="F:DNA-binding transcription factor activity"/>
    <property type="evidence" value="ECO:0007669"/>
    <property type="project" value="InterPro"/>
</dbReference>
<dbReference type="RefSeq" id="WP_146624077.1">
    <property type="nucleotide sequence ID" value="NZ_BJCC01000036.1"/>
</dbReference>
<dbReference type="InterPro" id="IPR007324">
    <property type="entry name" value="Sugar-bd_dom_put"/>
</dbReference>
<organism evidence="7 8">
    <name type="scientific">Enterococcus florum</name>
    <dbReference type="NCBI Taxonomy" id="2480627"/>
    <lineage>
        <taxon>Bacteria</taxon>
        <taxon>Bacillati</taxon>
        <taxon>Bacillota</taxon>
        <taxon>Bacilli</taxon>
        <taxon>Lactobacillales</taxon>
        <taxon>Enterococcaceae</taxon>
        <taxon>Enterococcus</taxon>
    </lineage>
</organism>
<evidence type="ECO:0000256" key="2">
    <source>
        <dbReference type="ARBA" id="ARBA00023015"/>
    </source>
</evidence>
<keyword evidence="2" id="KW-0805">Transcription regulation</keyword>
<reference evidence="8" key="1">
    <citation type="submission" date="2019-02" db="EMBL/GenBank/DDBJ databases">
        <title>Draft genome sequence of Enterococcus sp. Gos25-1.</title>
        <authorList>
            <person name="Tanaka N."/>
            <person name="Shiwa Y."/>
            <person name="Fujita N."/>
        </authorList>
    </citation>
    <scope>NUCLEOTIDE SEQUENCE [LARGE SCALE GENOMIC DNA]</scope>
    <source>
        <strain evidence="8">Gos25-1</strain>
    </source>
</reference>
<evidence type="ECO:0000259" key="5">
    <source>
        <dbReference type="Pfam" id="PF04198"/>
    </source>
</evidence>
<accession>A0A4P5PFZ8</accession>
<comment type="similarity">
    <text evidence="1">Belongs to the SorC transcriptional regulatory family.</text>
</comment>
<dbReference type="OrthoDB" id="58802at2"/>
<dbReference type="Gene3D" id="3.40.50.1360">
    <property type="match status" value="1"/>
</dbReference>
<dbReference type="Gene3D" id="1.10.10.60">
    <property type="entry name" value="Homeodomain-like"/>
    <property type="match status" value="1"/>
</dbReference>
<keyword evidence="4" id="KW-0804">Transcription</keyword>
<dbReference type="GO" id="GO:0006352">
    <property type="term" value="P:DNA-templated transcription initiation"/>
    <property type="evidence" value="ECO:0007669"/>
    <property type="project" value="InterPro"/>
</dbReference>
<feature type="domain" description="RNA polymerase sigma-70 region 4" evidence="6">
    <location>
        <begin position="14"/>
        <end position="44"/>
    </location>
</feature>
<keyword evidence="8" id="KW-1185">Reference proteome</keyword>
<dbReference type="InterPro" id="IPR013324">
    <property type="entry name" value="RNA_pol_sigma_r3/r4-like"/>
</dbReference>
<proteinExistence type="inferred from homology"/>
<dbReference type="SUPFAM" id="SSF88659">
    <property type="entry name" value="Sigma3 and sigma4 domains of RNA polymerase sigma factors"/>
    <property type="match status" value="1"/>
</dbReference>
<comment type="caution">
    <text evidence="7">The sequence shown here is derived from an EMBL/GenBank/DDBJ whole genome shotgun (WGS) entry which is preliminary data.</text>
</comment>
<dbReference type="Pfam" id="PF04545">
    <property type="entry name" value="Sigma70_r4"/>
    <property type="match status" value="1"/>
</dbReference>
<dbReference type="Pfam" id="PF04198">
    <property type="entry name" value="Sugar-bind"/>
    <property type="match status" value="1"/>
</dbReference>
<dbReference type="InterPro" id="IPR037171">
    <property type="entry name" value="NagB/RpiA_transferase-like"/>
</dbReference>
<evidence type="ECO:0000256" key="3">
    <source>
        <dbReference type="ARBA" id="ARBA00023125"/>
    </source>
</evidence>